<comment type="similarity">
    <text evidence="1">Belongs to the Cu-Zn superoxide dismutase family.</text>
</comment>
<reference evidence="2" key="2">
    <citation type="submission" date="2020-09" db="EMBL/GenBank/DDBJ databases">
        <authorList>
            <person name="Sun Q."/>
            <person name="Zhou Y."/>
        </authorList>
    </citation>
    <scope>NUCLEOTIDE SEQUENCE</scope>
    <source>
        <strain evidence="2">CGMCC 1.12751</strain>
    </source>
</reference>
<evidence type="ECO:0000256" key="1">
    <source>
        <dbReference type="ARBA" id="ARBA00010457"/>
    </source>
</evidence>
<protein>
    <submittedName>
        <fullName evidence="2">Uncharacterized protein</fullName>
    </submittedName>
</protein>
<evidence type="ECO:0000313" key="2">
    <source>
        <dbReference type="EMBL" id="GGG59685.1"/>
    </source>
</evidence>
<dbReference type="AlphaFoldDB" id="A0A917LVP3"/>
<dbReference type="Proteomes" id="UP000625976">
    <property type="component" value="Unassembled WGS sequence"/>
</dbReference>
<dbReference type="SUPFAM" id="SSF49329">
    <property type="entry name" value="Cu,Zn superoxide dismutase-like"/>
    <property type="match status" value="3"/>
</dbReference>
<sequence length="381" mass="39791">MGCSSDDNITPIPSTQISKSYDVSSIYDNSVNGTAKFIKNDDNSTTVELKLTGIPTGIPHPASINYNTAAEGGAVAITLGTVNGDTGFSTISFSTLDDGTPITYDDLLGFDGYVNVLYSVDEPDNNIAQGDIGENELTGVSTTYNLGEKDVPGISGSVIFSQRENGESLAVLQLINPTSGNMYPAYMNNNTAVEGGSIALTFNPVDGDTGISATNVVALDNDVSFLYIDIVDFDGYIEIQQNQATPEIIVAEGDIGQNQLTGVATSYVLDEVDGSSANGTATFYARNNGEALAVILLLNTTIDVMHPAAIYSNDIALGGDIIFTFNPVNGNTGVSQTNVAVLNDNSLFGYADVLGVNGHIKVLLSDVQATVISQGNIGSND</sequence>
<evidence type="ECO:0000313" key="3">
    <source>
        <dbReference type="Proteomes" id="UP000625976"/>
    </source>
</evidence>
<gene>
    <name evidence="2" type="ORF">GCM10010976_33060</name>
</gene>
<name>A0A917LVP3_9FLAO</name>
<reference evidence="2" key="1">
    <citation type="journal article" date="2014" name="Int. J. Syst. Evol. Microbiol.">
        <title>Complete genome sequence of Corynebacterium casei LMG S-19264T (=DSM 44701T), isolated from a smear-ripened cheese.</title>
        <authorList>
            <consortium name="US DOE Joint Genome Institute (JGI-PGF)"/>
            <person name="Walter F."/>
            <person name="Albersmeier A."/>
            <person name="Kalinowski J."/>
            <person name="Ruckert C."/>
        </authorList>
    </citation>
    <scope>NUCLEOTIDE SEQUENCE</scope>
    <source>
        <strain evidence="2">CGMCC 1.12751</strain>
    </source>
</reference>
<proteinExistence type="inferred from homology"/>
<keyword evidence="3" id="KW-1185">Reference proteome</keyword>
<dbReference type="GO" id="GO:0046872">
    <property type="term" value="F:metal ion binding"/>
    <property type="evidence" value="ECO:0007669"/>
    <property type="project" value="InterPro"/>
</dbReference>
<accession>A0A917LVP3</accession>
<dbReference type="GO" id="GO:0006801">
    <property type="term" value="P:superoxide metabolic process"/>
    <property type="evidence" value="ECO:0007669"/>
    <property type="project" value="InterPro"/>
</dbReference>
<dbReference type="InterPro" id="IPR036423">
    <property type="entry name" value="SOD-like_Cu/Zn_dom_sf"/>
</dbReference>
<comment type="caution">
    <text evidence="2">The sequence shown here is derived from an EMBL/GenBank/DDBJ whole genome shotgun (WGS) entry which is preliminary data.</text>
</comment>
<dbReference type="EMBL" id="BMFQ01000004">
    <property type="protein sequence ID" value="GGG59685.1"/>
    <property type="molecule type" value="Genomic_DNA"/>
</dbReference>
<organism evidence="2 3">
    <name type="scientific">Bizionia arctica</name>
    <dbReference type="NCBI Taxonomy" id="1495645"/>
    <lineage>
        <taxon>Bacteria</taxon>
        <taxon>Pseudomonadati</taxon>
        <taxon>Bacteroidota</taxon>
        <taxon>Flavobacteriia</taxon>
        <taxon>Flavobacteriales</taxon>
        <taxon>Flavobacteriaceae</taxon>
        <taxon>Bizionia</taxon>
    </lineage>
</organism>